<dbReference type="RefSeq" id="WP_084008351.1">
    <property type="nucleotide sequence ID" value="NZ_BDCX01000006.1"/>
</dbReference>
<organism evidence="2 3">
    <name type="scientific">Planomonospora sphaerica</name>
    <dbReference type="NCBI Taxonomy" id="161355"/>
    <lineage>
        <taxon>Bacteria</taxon>
        <taxon>Bacillati</taxon>
        <taxon>Actinomycetota</taxon>
        <taxon>Actinomycetes</taxon>
        <taxon>Streptosporangiales</taxon>
        <taxon>Streptosporangiaceae</taxon>
        <taxon>Planomonospora</taxon>
    </lineage>
</organism>
<name>A0A161MBI9_9ACTN</name>
<proteinExistence type="predicted"/>
<protein>
    <submittedName>
        <fullName evidence="2">Uncharacterized protein</fullName>
    </submittedName>
</protein>
<dbReference type="EMBL" id="BDCX01000006">
    <property type="protein sequence ID" value="GAT67363.1"/>
    <property type="molecule type" value="Genomic_DNA"/>
</dbReference>
<comment type="caution">
    <text evidence="2">The sequence shown here is derived from an EMBL/GenBank/DDBJ whole genome shotgun (WGS) entry which is preliminary data.</text>
</comment>
<reference evidence="2 3" key="1">
    <citation type="journal article" date="2016" name="Genome Announc.">
        <title>Draft Genome Sequence of Planomonospora sphaerica JCM9374, a Rare Actinomycete.</title>
        <authorList>
            <person name="Dohra H."/>
            <person name="Suzuki T."/>
            <person name="Inoue Y."/>
            <person name="Kodani S."/>
        </authorList>
    </citation>
    <scope>NUCLEOTIDE SEQUENCE [LARGE SCALE GENOMIC DNA]</scope>
    <source>
        <strain evidence="2 3">JCM 9374</strain>
    </source>
</reference>
<keyword evidence="1" id="KW-0472">Membrane</keyword>
<evidence type="ECO:0000313" key="3">
    <source>
        <dbReference type="Proteomes" id="UP000077701"/>
    </source>
</evidence>
<dbReference type="Proteomes" id="UP000077701">
    <property type="component" value="Unassembled WGS sequence"/>
</dbReference>
<accession>A0A161MBI9</accession>
<gene>
    <name evidence="2" type="ORF">PS9374_03016</name>
</gene>
<sequence length="39" mass="3924">MVKRGAEVEDSASWLAGAAGLLDRLGSLLAALALALLLS</sequence>
<evidence type="ECO:0000256" key="1">
    <source>
        <dbReference type="SAM" id="Phobius"/>
    </source>
</evidence>
<dbReference type="AlphaFoldDB" id="A0A161MBI9"/>
<keyword evidence="1" id="KW-0812">Transmembrane</keyword>
<keyword evidence="1" id="KW-1133">Transmembrane helix</keyword>
<reference evidence="3" key="2">
    <citation type="submission" date="2016-04" db="EMBL/GenBank/DDBJ databases">
        <title>Planomonospora sphaerica JCM9374 whole genome shotgun sequence.</title>
        <authorList>
            <person name="Suzuki T."/>
            <person name="Dohra H."/>
            <person name="Kodani S."/>
        </authorList>
    </citation>
    <scope>NUCLEOTIDE SEQUENCE [LARGE SCALE GENOMIC DNA]</scope>
    <source>
        <strain evidence="3">JCM 9374</strain>
    </source>
</reference>
<feature type="transmembrane region" description="Helical" evidence="1">
    <location>
        <begin position="12"/>
        <end position="38"/>
    </location>
</feature>
<evidence type="ECO:0000313" key="2">
    <source>
        <dbReference type="EMBL" id="GAT67363.1"/>
    </source>
</evidence>
<keyword evidence="3" id="KW-1185">Reference proteome</keyword>